<dbReference type="Gene3D" id="1.10.10.10">
    <property type="entry name" value="Winged helix-like DNA-binding domain superfamily/Winged helix DNA-binding domain"/>
    <property type="match status" value="1"/>
</dbReference>
<dbReference type="CDD" id="cd06171">
    <property type="entry name" value="Sigma70_r4"/>
    <property type="match status" value="1"/>
</dbReference>
<dbReference type="STRING" id="1798665.A2942_04245"/>
<dbReference type="Gene3D" id="1.10.10.1250">
    <property type="entry name" value="RNA polymerase, subunit delta, N-terminal domain"/>
    <property type="match status" value="1"/>
</dbReference>
<dbReference type="PANTHER" id="PTHR30603">
    <property type="entry name" value="RNA POLYMERASE SIGMA FACTOR RPO"/>
    <property type="match status" value="1"/>
</dbReference>
<dbReference type="SUPFAM" id="SSF88659">
    <property type="entry name" value="Sigma3 and sigma4 domains of RNA polymerase sigma factors"/>
    <property type="match status" value="1"/>
</dbReference>
<dbReference type="InterPro" id="IPR038087">
    <property type="entry name" value="RNAP_delta_N_dom_sf"/>
</dbReference>
<name>A0A1G2DCN8_9BACT</name>
<reference evidence="2 3" key="1">
    <citation type="journal article" date="2016" name="Nat. Commun.">
        <title>Thousands of microbial genomes shed light on interconnected biogeochemical processes in an aquifer system.</title>
        <authorList>
            <person name="Anantharaman K."/>
            <person name="Brown C.T."/>
            <person name="Hug L.A."/>
            <person name="Sharon I."/>
            <person name="Castelle C.J."/>
            <person name="Probst A.J."/>
            <person name="Thomas B.C."/>
            <person name="Singh A."/>
            <person name="Wilkins M.J."/>
            <person name="Karaoz U."/>
            <person name="Brodie E.L."/>
            <person name="Williams K.H."/>
            <person name="Hubbard S.S."/>
            <person name="Banfield J.F."/>
        </authorList>
    </citation>
    <scope>NUCLEOTIDE SEQUENCE [LARGE SCALE GENOMIC DNA]</scope>
</reference>
<dbReference type="PRINTS" id="PR00046">
    <property type="entry name" value="SIGMA70FCT"/>
</dbReference>
<comment type="caution">
    <text evidence="2">The sequence shown here is derived from an EMBL/GenBank/DDBJ whole genome shotgun (WGS) entry which is preliminary data.</text>
</comment>
<dbReference type="InterPro" id="IPR000943">
    <property type="entry name" value="RNA_pol_sigma70"/>
</dbReference>
<dbReference type="GO" id="GO:0006352">
    <property type="term" value="P:DNA-templated transcription initiation"/>
    <property type="evidence" value="ECO:0007669"/>
    <property type="project" value="InterPro"/>
</dbReference>
<evidence type="ECO:0000259" key="1">
    <source>
        <dbReference type="Pfam" id="PF04545"/>
    </source>
</evidence>
<feature type="domain" description="RNA polymerase sigma-70 region 4" evidence="1">
    <location>
        <begin position="18"/>
        <end position="71"/>
    </location>
</feature>
<accession>A0A1G2DCN8</accession>
<dbReference type="InterPro" id="IPR050239">
    <property type="entry name" value="Sigma-70_RNA_pol_init_factors"/>
</dbReference>
<dbReference type="AlphaFoldDB" id="A0A1G2DCN8"/>
<proteinExistence type="predicted"/>
<dbReference type="PANTHER" id="PTHR30603:SF47">
    <property type="entry name" value="RNA POLYMERASE SIGMA FACTOR SIGD, CHLOROPLASTIC"/>
    <property type="match status" value="1"/>
</dbReference>
<evidence type="ECO:0000313" key="2">
    <source>
        <dbReference type="EMBL" id="OGZ11394.1"/>
    </source>
</evidence>
<gene>
    <name evidence="2" type="ORF">A2942_04245</name>
</gene>
<dbReference type="InterPro" id="IPR036388">
    <property type="entry name" value="WH-like_DNA-bd_sf"/>
</dbReference>
<organism evidence="2 3">
    <name type="scientific">Candidatus Lloydbacteria bacterium RIFCSPLOWO2_01_FULL_50_20</name>
    <dbReference type="NCBI Taxonomy" id="1798665"/>
    <lineage>
        <taxon>Bacteria</taxon>
        <taxon>Candidatus Lloydiibacteriota</taxon>
    </lineage>
</organism>
<dbReference type="GO" id="GO:0003700">
    <property type="term" value="F:DNA-binding transcription factor activity"/>
    <property type="evidence" value="ECO:0007669"/>
    <property type="project" value="InterPro"/>
</dbReference>
<dbReference type="EMBL" id="MHLP01000038">
    <property type="protein sequence ID" value="OGZ11394.1"/>
    <property type="molecule type" value="Genomic_DNA"/>
</dbReference>
<dbReference type="Pfam" id="PF04545">
    <property type="entry name" value="Sigma70_r4"/>
    <property type="match status" value="1"/>
</dbReference>
<evidence type="ECO:0000313" key="3">
    <source>
        <dbReference type="Proteomes" id="UP000178534"/>
    </source>
</evidence>
<sequence>MSTAQITFKPKQVTKHFLSVLPRRAQDVITKRYGLGAETKKMTLEAIGESYGITRERVRQIENFALASIRKSDVFKAELLTLEELQRVMLSQGGLVPEHDFLESLAPDKGTQNHVHFLLVLGDLFVKHKEDEEFTHRWSADHDTAGKVHESLRKLYASLSDDELIEEAKMVERFLSHLKDVSEEYKNEEILRRWLSLSKKIGKNPLGEWGMAHSPNVNARGVRDYAFLVLRKHGSPMHFTEVAKAIGEHFDKRAHIATTHNELIKDKRFVLVGRGLYALSEWGYSTGVVRDVIADIIKKNGPLSREEIIEKVMRERYVKPNTILVNLQDPKYFKKNKEGKYVVA</sequence>
<dbReference type="Proteomes" id="UP000178534">
    <property type="component" value="Unassembled WGS sequence"/>
</dbReference>
<dbReference type="InterPro" id="IPR007630">
    <property type="entry name" value="RNA_pol_sigma70_r4"/>
</dbReference>
<protein>
    <recommendedName>
        <fullName evidence="1">RNA polymerase sigma-70 region 4 domain-containing protein</fullName>
    </recommendedName>
</protein>
<dbReference type="InterPro" id="IPR013324">
    <property type="entry name" value="RNA_pol_sigma_r3/r4-like"/>
</dbReference>